<dbReference type="WBParaSite" id="Gr19_v10_g2759.t1">
    <property type="protein sequence ID" value="Gr19_v10_g2759.t1"/>
    <property type="gene ID" value="Gr19_v10_g2759"/>
</dbReference>
<dbReference type="Proteomes" id="UP000887572">
    <property type="component" value="Unplaced"/>
</dbReference>
<proteinExistence type="predicted"/>
<keyword evidence="1" id="KW-1185">Reference proteome</keyword>
<evidence type="ECO:0000313" key="2">
    <source>
        <dbReference type="WBParaSite" id="Gr19_v10_g2759.t1"/>
    </source>
</evidence>
<name>A0A914HPR0_GLORO</name>
<dbReference type="AlphaFoldDB" id="A0A914HPR0"/>
<organism evidence="1 2">
    <name type="scientific">Globodera rostochiensis</name>
    <name type="common">Golden nematode worm</name>
    <name type="synonym">Heterodera rostochiensis</name>
    <dbReference type="NCBI Taxonomy" id="31243"/>
    <lineage>
        <taxon>Eukaryota</taxon>
        <taxon>Metazoa</taxon>
        <taxon>Ecdysozoa</taxon>
        <taxon>Nematoda</taxon>
        <taxon>Chromadorea</taxon>
        <taxon>Rhabditida</taxon>
        <taxon>Tylenchina</taxon>
        <taxon>Tylenchomorpha</taxon>
        <taxon>Tylenchoidea</taxon>
        <taxon>Heteroderidae</taxon>
        <taxon>Heteroderinae</taxon>
        <taxon>Globodera</taxon>
    </lineage>
</organism>
<sequence length="106" mass="11573">MRIAQFLGCKVGGEEAERVAMNLLRFGGAELYRPWATTEQKEQRQIDPRKLNVVGGGICCRWSGHTFGQNVCDSPVIKTLASTEAQATRSQSAPPAIIAQFSLHGK</sequence>
<protein>
    <submittedName>
        <fullName evidence="2">Uncharacterized protein</fullName>
    </submittedName>
</protein>
<reference evidence="2" key="1">
    <citation type="submission" date="2022-11" db="UniProtKB">
        <authorList>
            <consortium name="WormBaseParasite"/>
        </authorList>
    </citation>
    <scope>IDENTIFICATION</scope>
</reference>
<evidence type="ECO:0000313" key="1">
    <source>
        <dbReference type="Proteomes" id="UP000887572"/>
    </source>
</evidence>
<accession>A0A914HPR0</accession>